<dbReference type="PANTHER" id="PTHR34948">
    <property type="entry name" value="OS08G0299200 PROTEIN"/>
    <property type="match status" value="1"/>
</dbReference>
<proteinExistence type="predicted"/>
<gene>
    <name evidence="1" type="ORF">Zm00014a_012521</name>
</gene>
<sequence length="464" mass="49024">MRRADYSPSLLSAGTGAEAHIGSNVAVPTRDKLVVHMELAAADVGTGPGIDCSNVGPVGCAVDAPVVQQLQMDGHGGPMWTRLAGSLKSLGAGSPRQRVVGLQRLTKTVSPRNSFNVGIELVPRLTSTQSLVGSLLADRNSPAEISLDAQVLESSRLKVHSRLKKGRQEVPAPVSSQMEVTTPVLDLVPAVVSSQLEEATPVMKPVANFTRNIDCLLPQPPIQKRRIKQLPPNFVPRRSSRLSKKREGLNSTVRQVQAELMMKLNVTNSQVAVTDELLEEFGQLFNKPLSNSHIKALAALFGCRVEEIEEPLGPALALAYADDPEYSVGGDAAPFLCLGGFGNTCAVYEYGLEDDGGGLVLELDETRFDFGTRYELECETAEPDRVKEVLERLLTVAGVPYEYCGSSKFACFIAAATMAAPLDVVAAAIGARTTGHIALSATAAATSASSASARAVGLPSAAGP</sequence>
<accession>A0A3L6EPJ8</accession>
<dbReference type="AlphaFoldDB" id="A0A3L6EPJ8"/>
<dbReference type="SUPFAM" id="SSF55154">
    <property type="entry name" value="CYTH-like phosphatases"/>
    <property type="match status" value="1"/>
</dbReference>
<dbReference type="ExpressionAtlas" id="A0A3L6EPJ8">
    <property type="expression patterns" value="baseline and differential"/>
</dbReference>
<evidence type="ECO:0000313" key="2">
    <source>
        <dbReference type="Proteomes" id="UP000251960"/>
    </source>
</evidence>
<organism evidence="1 2">
    <name type="scientific">Zea mays</name>
    <name type="common">Maize</name>
    <dbReference type="NCBI Taxonomy" id="4577"/>
    <lineage>
        <taxon>Eukaryota</taxon>
        <taxon>Viridiplantae</taxon>
        <taxon>Streptophyta</taxon>
        <taxon>Embryophyta</taxon>
        <taxon>Tracheophyta</taxon>
        <taxon>Spermatophyta</taxon>
        <taxon>Magnoliopsida</taxon>
        <taxon>Liliopsida</taxon>
        <taxon>Poales</taxon>
        <taxon>Poaceae</taxon>
        <taxon>PACMAD clade</taxon>
        <taxon>Panicoideae</taxon>
        <taxon>Andropogonodae</taxon>
        <taxon>Andropogoneae</taxon>
        <taxon>Tripsacinae</taxon>
        <taxon>Zea</taxon>
    </lineage>
</organism>
<dbReference type="Gene3D" id="2.40.320.10">
    <property type="entry name" value="Hypothetical Protein Pfu-838710-001"/>
    <property type="match status" value="1"/>
</dbReference>
<name>A0A3L6EPJ8_MAIZE</name>
<dbReference type="PANTHER" id="PTHR34948:SF2">
    <property type="entry name" value="TRIPHOSPHATE TUNNEL METALLOENZYME 3"/>
    <property type="match status" value="1"/>
</dbReference>
<protein>
    <submittedName>
        <fullName evidence="1">Uncharacterized protein</fullName>
    </submittedName>
</protein>
<evidence type="ECO:0000313" key="1">
    <source>
        <dbReference type="EMBL" id="PWZ23002.1"/>
    </source>
</evidence>
<reference evidence="1 2" key="1">
    <citation type="journal article" date="2018" name="Nat. Genet.">
        <title>Extensive intraspecific gene order and gene structural variations between Mo17 and other maize genomes.</title>
        <authorList>
            <person name="Sun S."/>
            <person name="Zhou Y."/>
            <person name="Chen J."/>
            <person name="Shi J."/>
            <person name="Zhao H."/>
            <person name="Zhao H."/>
            <person name="Song W."/>
            <person name="Zhang M."/>
            <person name="Cui Y."/>
            <person name="Dong X."/>
            <person name="Liu H."/>
            <person name="Ma X."/>
            <person name="Jiao Y."/>
            <person name="Wang B."/>
            <person name="Wei X."/>
            <person name="Stein J.C."/>
            <person name="Glaubitz J.C."/>
            <person name="Lu F."/>
            <person name="Yu G."/>
            <person name="Liang C."/>
            <person name="Fengler K."/>
            <person name="Li B."/>
            <person name="Rafalski A."/>
            <person name="Schnable P.S."/>
            <person name="Ware D.H."/>
            <person name="Buckler E.S."/>
            <person name="Lai J."/>
        </authorList>
    </citation>
    <scope>NUCLEOTIDE SEQUENCE [LARGE SCALE GENOMIC DNA]</scope>
    <source>
        <strain evidence="2">cv. Missouri 17</strain>
        <tissue evidence="1">Seedling</tissue>
    </source>
</reference>
<comment type="caution">
    <text evidence="1">The sequence shown here is derived from an EMBL/GenBank/DDBJ whole genome shotgun (WGS) entry which is preliminary data.</text>
</comment>
<dbReference type="InterPro" id="IPR033469">
    <property type="entry name" value="CYTH-like_dom_sf"/>
</dbReference>
<dbReference type="EMBL" id="NCVQ01000006">
    <property type="protein sequence ID" value="PWZ23002.1"/>
    <property type="molecule type" value="Genomic_DNA"/>
</dbReference>
<dbReference type="Proteomes" id="UP000251960">
    <property type="component" value="Chromosome 5"/>
</dbReference>